<keyword evidence="6 8" id="KW-0057">Aromatic amino acid biosynthesis</keyword>
<gene>
    <name evidence="8 10" type="primary">aroA</name>
    <name evidence="10" type="ORF">F7O44_23540</name>
</gene>
<keyword evidence="5 8" id="KW-0808">Transferase</keyword>
<dbReference type="InterPro" id="IPR036968">
    <property type="entry name" value="Enolpyruvate_Tfrase_sf"/>
</dbReference>
<feature type="binding site" evidence="8">
    <location>
        <position position="169"/>
    </location>
    <ligand>
        <name>3-phosphoshikimate</name>
        <dbReference type="ChEBI" id="CHEBI:145989"/>
    </ligand>
</feature>
<protein>
    <recommendedName>
        <fullName evidence="8">3-phosphoshikimate 1-carboxyvinyltransferase</fullName>
        <ecNumber evidence="8">2.5.1.19</ecNumber>
    </recommendedName>
    <alternativeName>
        <fullName evidence="8">5-enolpyruvylshikimate-3-phosphate synthase</fullName>
        <shortName evidence="8">EPSP synthase</shortName>
        <shortName evidence="8">EPSPS</shortName>
    </alternativeName>
</protein>
<feature type="binding site" evidence="8">
    <location>
        <position position="24"/>
    </location>
    <ligand>
        <name>phosphoenolpyruvate</name>
        <dbReference type="ChEBI" id="CHEBI:58702"/>
    </ligand>
</feature>
<reference evidence="10 11" key="1">
    <citation type="submission" date="2019-11" db="EMBL/GenBank/DDBJ databases">
        <authorList>
            <person name="Li X.-J."/>
            <person name="Feng X.-M."/>
        </authorList>
    </citation>
    <scope>NUCLEOTIDE SEQUENCE [LARGE SCALE GENOMIC DNA]</scope>
    <source>
        <strain evidence="10 11">XMNu-373</strain>
    </source>
</reference>
<dbReference type="GO" id="GO:0008652">
    <property type="term" value="P:amino acid biosynthetic process"/>
    <property type="evidence" value="ECO:0007669"/>
    <property type="project" value="UniProtKB-KW"/>
</dbReference>
<evidence type="ECO:0000256" key="1">
    <source>
        <dbReference type="ARBA" id="ARBA00004811"/>
    </source>
</evidence>
<comment type="function">
    <text evidence="8">Catalyzes the transfer of the enolpyruvyl moiety of phosphoenolpyruvate (PEP) to the 5-hydroxyl of shikimate-3-phosphate (S3P) to produce enolpyruvyl shikimate-3-phosphate and inorganic phosphate.</text>
</comment>
<dbReference type="EMBL" id="WLZY01000009">
    <property type="protein sequence ID" value="NDL60053.1"/>
    <property type="molecule type" value="Genomic_DNA"/>
</dbReference>
<evidence type="ECO:0000256" key="5">
    <source>
        <dbReference type="ARBA" id="ARBA00022679"/>
    </source>
</evidence>
<comment type="caution">
    <text evidence="8">Lacks conserved residue(s) required for the propagation of feature annotation.</text>
</comment>
<evidence type="ECO:0000256" key="8">
    <source>
        <dbReference type="HAMAP-Rule" id="MF_00210"/>
    </source>
</evidence>
<evidence type="ECO:0000259" key="9">
    <source>
        <dbReference type="Pfam" id="PF00275"/>
    </source>
</evidence>
<evidence type="ECO:0000256" key="2">
    <source>
        <dbReference type="ARBA" id="ARBA00009948"/>
    </source>
</evidence>
<dbReference type="EC" id="2.5.1.19" evidence="8"/>
<dbReference type="NCBIfam" id="TIGR01356">
    <property type="entry name" value="aroA"/>
    <property type="match status" value="1"/>
</dbReference>
<dbReference type="GO" id="GO:0009073">
    <property type="term" value="P:aromatic amino acid family biosynthetic process"/>
    <property type="evidence" value="ECO:0007669"/>
    <property type="project" value="UniProtKB-KW"/>
</dbReference>
<evidence type="ECO:0000256" key="6">
    <source>
        <dbReference type="ARBA" id="ARBA00023141"/>
    </source>
</evidence>
<dbReference type="RefSeq" id="WP_162452798.1">
    <property type="nucleotide sequence ID" value="NZ_WLZY01000009.1"/>
</dbReference>
<evidence type="ECO:0000313" key="11">
    <source>
        <dbReference type="Proteomes" id="UP000460435"/>
    </source>
</evidence>
<keyword evidence="3 8" id="KW-0963">Cytoplasm</keyword>
<comment type="catalytic activity">
    <reaction evidence="7">
        <text>3-phosphoshikimate + phosphoenolpyruvate = 5-O-(1-carboxyvinyl)-3-phosphoshikimate + phosphate</text>
        <dbReference type="Rhea" id="RHEA:21256"/>
        <dbReference type="ChEBI" id="CHEBI:43474"/>
        <dbReference type="ChEBI" id="CHEBI:57701"/>
        <dbReference type="ChEBI" id="CHEBI:58702"/>
        <dbReference type="ChEBI" id="CHEBI:145989"/>
        <dbReference type="EC" id="2.5.1.19"/>
    </reaction>
    <physiologicalReaction direction="left-to-right" evidence="7">
        <dbReference type="Rhea" id="RHEA:21257"/>
    </physiologicalReaction>
</comment>
<evidence type="ECO:0000256" key="4">
    <source>
        <dbReference type="ARBA" id="ARBA00022605"/>
    </source>
</evidence>
<feature type="binding site" evidence="8">
    <location>
        <position position="167"/>
    </location>
    <ligand>
        <name>3-phosphoshikimate</name>
        <dbReference type="ChEBI" id="CHEBI:145989"/>
    </ligand>
</feature>
<dbReference type="CDD" id="cd01556">
    <property type="entry name" value="EPSP_synthase"/>
    <property type="match status" value="1"/>
</dbReference>
<feature type="domain" description="Enolpyruvate transferase" evidence="9">
    <location>
        <begin position="11"/>
        <end position="415"/>
    </location>
</feature>
<dbReference type="InterPro" id="IPR006264">
    <property type="entry name" value="EPSP_synthase"/>
</dbReference>
<keyword evidence="11" id="KW-1185">Reference proteome</keyword>
<feature type="binding site" evidence="8">
    <location>
        <position position="196"/>
    </location>
    <ligand>
        <name>3-phosphoshikimate</name>
        <dbReference type="ChEBI" id="CHEBI:145989"/>
    </ligand>
</feature>
<feature type="binding site" evidence="8">
    <location>
        <position position="382"/>
    </location>
    <ligand>
        <name>phosphoenolpyruvate</name>
        <dbReference type="ChEBI" id="CHEBI:58702"/>
    </ligand>
</feature>
<feature type="binding site" evidence="8">
    <location>
        <position position="29"/>
    </location>
    <ligand>
        <name>3-phosphoshikimate</name>
        <dbReference type="ChEBI" id="CHEBI:145989"/>
    </ligand>
</feature>
<dbReference type="InterPro" id="IPR013792">
    <property type="entry name" value="RNA3'P_cycl/enolpyr_Trfase_a/b"/>
</dbReference>
<comment type="pathway">
    <text evidence="1 8">Metabolic intermediate biosynthesis; chorismate biosynthesis; chorismate from D-erythrose 4-phosphate and phosphoenolpyruvate: step 6/7.</text>
</comment>
<dbReference type="PANTHER" id="PTHR21090">
    <property type="entry name" value="AROM/DEHYDROQUINATE SYNTHASE"/>
    <property type="match status" value="1"/>
</dbReference>
<dbReference type="FunFam" id="3.65.10.10:FF:000010">
    <property type="entry name" value="3-phosphoshikimate 1-carboxyvinyltransferase"/>
    <property type="match status" value="1"/>
</dbReference>
<feature type="binding site" evidence="8">
    <location>
        <position position="92"/>
    </location>
    <ligand>
        <name>phosphoenolpyruvate</name>
        <dbReference type="ChEBI" id="CHEBI:58702"/>
    </ligand>
</feature>
<feature type="binding site" evidence="8">
    <location>
        <position position="407"/>
    </location>
    <ligand>
        <name>phosphoenolpyruvate</name>
        <dbReference type="ChEBI" id="CHEBI:58702"/>
    </ligand>
</feature>
<feature type="binding site" evidence="8">
    <location>
        <position position="24"/>
    </location>
    <ligand>
        <name>3-phosphoshikimate</name>
        <dbReference type="ChEBI" id="CHEBI:145989"/>
    </ligand>
</feature>
<evidence type="ECO:0000313" key="10">
    <source>
        <dbReference type="EMBL" id="NDL60053.1"/>
    </source>
</evidence>
<dbReference type="GO" id="GO:0005737">
    <property type="term" value="C:cytoplasm"/>
    <property type="evidence" value="ECO:0007669"/>
    <property type="project" value="UniProtKB-SubCell"/>
</dbReference>
<feature type="binding site" evidence="8">
    <location>
        <position position="120"/>
    </location>
    <ligand>
        <name>phosphoenolpyruvate</name>
        <dbReference type="ChEBI" id="CHEBI:58702"/>
    </ligand>
</feature>
<feature type="binding site" evidence="8">
    <location>
        <position position="310"/>
    </location>
    <ligand>
        <name>3-phosphoshikimate</name>
        <dbReference type="ChEBI" id="CHEBI:145989"/>
    </ligand>
</feature>
<comment type="similarity">
    <text evidence="2 8">Belongs to the EPSP synthase family.</text>
</comment>
<dbReference type="SUPFAM" id="SSF55205">
    <property type="entry name" value="EPT/RTPC-like"/>
    <property type="match status" value="1"/>
</dbReference>
<dbReference type="PROSITE" id="PS00885">
    <property type="entry name" value="EPSP_SYNTHASE_2"/>
    <property type="match status" value="1"/>
</dbReference>
<sequence>MAPLWPAPTVSEPVRATVRLPGSKSVTNRALILAALADSPSVLHKPLVARDTRLMATALRVLGTGIDAQEDRWLVTPAALDGGSHVDCGLAGTVMRFVPPVAALANGDVSFDGDPHARERPMDAVINAMRALGIGISATGSRGRLPFTVHGTGSVPGGEVTMDASASSQFVTALLLAGARYEQGVVVKHTGKPIPSTPHIEMTLTMLRERGVRVDSSVPNVWRVRPGTLHGLETVIEPDLSNAAPFLAAALVTGGSVRVPDWPESTNQPGDTLRDLLTRMGATCVLDDGLTVDGGSVVHGIDADLHDVGELTPVLAAVAALAQDTSHLRGIAHLRGHETDRLKALATEINGLGGDVVQTSDGLTIHPRPLHGGVFHSYDDHRMAQAGAVLGLAVPGVQVENIATTAKTLPAFPEMWAAMLEMERAA</sequence>
<dbReference type="Gene3D" id="3.65.10.10">
    <property type="entry name" value="Enolpyruvate transferase domain"/>
    <property type="match status" value="2"/>
</dbReference>
<feature type="binding site" evidence="8">
    <location>
        <position position="341"/>
    </location>
    <ligand>
        <name>phosphoenolpyruvate</name>
        <dbReference type="ChEBI" id="CHEBI:58702"/>
    </ligand>
</feature>
<dbReference type="UniPathway" id="UPA00053">
    <property type="reaction ID" value="UER00089"/>
</dbReference>
<feature type="binding site" evidence="8">
    <location>
        <position position="25"/>
    </location>
    <ligand>
        <name>3-phosphoshikimate</name>
        <dbReference type="ChEBI" id="CHEBI:145989"/>
    </ligand>
</feature>
<evidence type="ECO:0000256" key="3">
    <source>
        <dbReference type="ARBA" id="ARBA00022490"/>
    </source>
</evidence>
<dbReference type="PIRSF" id="PIRSF000505">
    <property type="entry name" value="EPSPS"/>
    <property type="match status" value="1"/>
</dbReference>
<evidence type="ECO:0000256" key="7">
    <source>
        <dbReference type="ARBA" id="ARBA00044633"/>
    </source>
</evidence>
<dbReference type="Pfam" id="PF00275">
    <property type="entry name" value="EPSP_synthase"/>
    <property type="match status" value="1"/>
</dbReference>
<comment type="subcellular location">
    <subcellularLocation>
        <location evidence="8">Cytoplasm</location>
    </subcellularLocation>
</comment>
<dbReference type="Proteomes" id="UP000460435">
    <property type="component" value="Unassembled WGS sequence"/>
</dbReference>
<dbReference type="HAMAP" id="MF_00210">
    <property type="entry name" value="EPSP_synth"/>
    <property type="match status" value="1"/>
</dbReference>
<comment type="caution">
    <text evidence="10">The sequence shown here is derived from an EMBL/GenBank/DDBJ whole genome shotgun (WGS) entry which is preliminary data.</text>
</comment>
<dbReference type="GO" id="GO:0003866">
    <property type="term" value="F:3-phosphoshikimate 1-carboxyvinyltransferase activity"/>
    <property type="evidence" value="ECO:0007669"/>
    <property type="project" value="UniProtKB-UniRule"/>
</dbReference>
<proteinExistence type="inferred from homology"/>
<dbReference type="PANTHER" id="PTHR21090:SF5">
    <property type="entry name" value="PENTAFUNCTIONAL AROM POLYPEPTIDE"/>
    <property type="match status" value="1"/>
</dbReference>
<organism evidence="10 11">
    <name type="scientific">Phytoactinopolyspora mesophila</name>
    <dbReference type="NCBI Taxonomy" id="2650750"/>
    <lineage>
        <taxon>Bacteria</taxon>
        <taxon>Bacillati</taxon>
        <taxon>Actinomycetota</taxon>
        <taxon>Actinomycetes</taxon>
        <taxon>Jiangellales</taxon>
        <taxon>Jiangellaceae</taxon>
        <taxon>Phytoactinopolyspora</taxon>
    </lineage>
</organism>
<accession>A0A7K3M9U0</accession>
<dbReference type="AlphaFoldDB" id="A0A7K3M9U0"/>
<dbReference type="InterPro" id="IPR001986">
    <property type="entry name" value="Enolpyruvate_Tfrase_dom"/>
</dbReference>
<feature type="binding site" evidence="8">
    <location>
        <position position="169"/>
    </location>
    <ligand>
        <name>phosphoenolpyruvate</name>
        <dbReference type="ChEBI" id="CHEBI:58702"/>
    </ligand>
</feature>
<dbReference type="FunFam" id="3.65.10.10:FF:000011">
    <property type="entry name" value="3-phosphoshikimate 1-carboxyvinyltransferase"/>
    <property type="match status" value="1"/>
</dbReference>
<comment type="subunit">
    <text evidence="8">Monomer.</text>
</comment>
<feature type="binding site" evidence="8">
    <location>
        <position position="168"/>
    </location>
    <ligand>
        <name>3-phosphoshikimate</name>
        <dbReference type="ChEBI" id="CHEBI:145989"/>
    </ligand>
</feature>
<name>A0A7K3M9U0_9ACTN</name>
<feature type="active site" description="Proton acceptor" evidence="8">
    <location>
        <position position="310"/>
    </location>
</feature>
<feature type="binding site" evidence="8">
    <location>
        <position position="337"/>
    </location>
    <ligand>
        <name>3-phosphoshikimate</name>
        <dbReference type="ChEBI" id="CHEBI:145989"/>
    </ligand>
</feature>
<dbReference type="GO" id="GO:0009423">
    <property type="term" value="P:chorismate biosynthetic process"/>
    <property type="evidence" value="ECO:0007669"/>
    <property type="project" value="UniProtKB-UniRule"/>
</dbReference>
<keyword evidence="4 8" id="KW-0028">Amino-acid biosynthesis</keyword>
<dbReference type="InterPro" id="IPR023193">
    <property type="entry name" value="EPSP_synthase_CS"/>
</dbReference>